<keyword evidence="2" id="KW-1133">Transmembrane helix</keyword>
<keyword evidence="4" id="KW-1185">Reference proteome</keyword>
<evidence type="ECO:0000256" key="2">
    <source>
        <dbReference type="SAM" id="Phobius"/>
    </source>
</evidence>
<dbReference type="Proteomes" id="UP000606974">
    <property type="component" value="Unassembled WGS sequence"/>
</dbReference>
<keyword evidence="2" id="KW-0472">Membrane</keyword>
<evidence type="ECO:0000256" key="1">
    <source>
        <dbReference type="SAM" id="MobiDB-lite"/>
    </source>
</evidence>
<organism evidence="3 4">
    <name type="scientific">Endocarpon pusillum</name>
    <dbReference type="NCBI Taxonomy" id="364733"/>
    <lineage>
        <taxon>Eukaryota</taxon>
        <taxon>Fungi</taxon>
        <taxon>Dikarya</taxon>
        <taxon>Ascomycota</taxon>
        <taxon>Pezizomycotina</taxon>
        <taxon>Eurotiomycetes</taxon>
        <taxon>Chaetothyriomycetidae</taxon>
        <taxon>Verrucariales</taxon>
        <taxon>Verrucariaceae</taxon>
        <taxon>Endocarpon</taxon>
    </lineage>
</organism>
<evidence type="ECO:0000313" key="3">
    <source>
        <dbReference type="EMBL" id="KAF7509278.1"/>
    </source>
</evidence>
<evidence type="ECO:0000313" key="4">
    <source>
        <dbReference type="Proteomes" id="UP000606974"/>
    </source>
</evidence>
<keyword evidence="2" id="KW-0812">Transmembrane</keyword>
<feature type="region of interest" description="Disordered" evidence="1">
    <location>
        <begin position="88"/>
        <end position="107"/>
    </location>
</feature>
<dbReference type="AlphaFoldDB" id="A0A8H7E5T5"/>
<accession>A0A8H7E5T5</accession>
<reference evidence="3" key="1">
    <citation type="submission" date="2020-02" db="EMBL/GenBank/DDBJ databases">
        <authorList>
            <person name="Palmer J.M."/>
        </authorList>
    </citation>
    <scope>NUCLEOTIDE SEQUENCE</scope>
    <source>
        <strain evidence="3">EPUS1.4</strain>
        <tissue evidence="3">Thallus</tissue>
    </source>
</reference>
<name>A0A8H7E5T5_9EURO</name>
<proteinExistence type="predicted"/>
<dbReference type="EMBL" id="JAACFV010000043">
    <property type="protein sequence ID" value="KAF7509278.1"/>
    <property type="molecule type" value="Genomic_DNA"/>
</dbReference>
<gene>
    <name evidence="3" type="ORF">GJ744_008172</name>
</gene>
<feature type="transmembrane region" description="Helical" evidence="2">
    <location>
        <begin position="40"/>
        <end position="63"/>
    </location>
</feature>
<sequence length="114" mass="12490">MLLKQYVYSKLNSFLSGQADGKEDKTTGSRRQIKHIGRPGIALTAVMAYITAYITWSMSALMFRQRVLAKKCGQGDLVEHVSTNVSTAGAGKEVRTRQSPEPAGAYRDACLHKA</sequence>
<protein>
    <submittedName>
        <fullName evidence="3">Uncharacterized protein</fullName>
    </submittedName>
</protein>
<comment type="caution">
    <text evidence="3">The sequence shown here is derived from an EMBL/GenBank/DDBJ whole genome shotgun (WGS) entry which is preliminary data.</text>
</comment>